<gene>
    <name evidence="2" type="ORF">DFH08DRAFT_698105</name>
</gene>
<dbReference type="Proteomes" id="UP001218218">
    <property type="component" value="Unassembled WGS sequence"/>
</dbReference>
<keyword evidence="3" id="KW-1185">Reference proteome</keyword>
<proteinExistence type="predicted"/>
<keyword evidence="1" id="KW-0812">Transmembrane</keyword>
<feature type="transmembrane region" description="Helical" evidence="1">
    <location>
        <begin position="230"/>
        <end position="250"/>
    </location>
</feature>
<evidence type="ECO:0000256" key="1">
    <source>
        <dbReference type="SAM" id="Phobius"/>
    </source>
</evidence>
<feature type="transmembrane region" description="Helical" evidence="1">
    <location>
        <begin position="59"/>
        <end position="80"/>
    </location>
</feature>
<dbReference type="EMBL" id="JARIHO010000016">
    <property type="protein sequence ID" value="KAJ7348877.1"/>
    <property type="molecule type" value="Genomic_DNA"/>
</dbReference>
<sequence>MLSTNVAMAVTALLLGLKPSPEISFHDGLVVFYLLFLSWVAVFFSLRTRTEFPNKNVQMLHIVSIIQSYVVFAFALTLLITAKSFGRSLECNANAVVVVFRPFSALKSGRPVAWVLTILVITVYTGILVKEQIKYVAKAVSLIRFRTKVPDPEKDLSKGGVDPASNAYRRGRDESLHLGSRPRPRYRRNIAWSMIVELVFISILWSLSVMNTELLIRWNHFAPSDDPQSTWQFGQVLPMFLAVPPLINMVNAFREYQFRMLPLK</sequence>
<feature type="transmembrane region" description="Helical" evidence="1">
    <location>
        <begin position="190"/>
        <end position="210"/>
    </location>
</feature>
<feature type="transmembrane region" description="Helical" evidence="1">
    <location>
        <begin position="29"/>
        <end position="47"/>
    </location>
</feature>
<evidence type="ECO:0000313" key="3">
    <source>
        <dbReference type="Proteomes" id="UP001218218"/>
    </source>
</evidence>
<feature type="transmembrane region" description="Helical" evidence="1">
    <location>
        <begin position="111"/>
        <end position="129"/>
    </location>
</feature>
<protein>
    <submittedName>
        <fullName evidence="2">Uncharacterized protein</fullName>
    </submittedName>
</protein>
<comment type="caution">
    <text evidence="2">The sequence shown here is derived from an EMBL/GenBank/DDBJ whole genome shotgun (WGS) entry which is preliminary data.</text>
</comment>
<keyword evidence="1" id="KW-1133">Transmembrane helix</keyword>
<reference evidence="2" key="1">
    <citation type="submission" date="2023-03" db="EMBL/GenBank/DDBJ databases">
        <title>Massive genome expansion in bonnet fungi (Mycena s.s.) driven by repeated elements and novel gene families across ecological guilds.</title>
        <authorList>
            <consortium name="Lawrence Berkeley National Laboratory"/>
            <person name="Harder C.B."/>
            <person name="Miyauchi S."/>
            <person name="Viragh M."/>
            <person name="Kuo A."/>
            <person name="Thoen E."/>
            <person name="Andreopoulos B."/>
            <person name="Lu D."/>
            <person name="Skrede I."/>
            <person name="Drula E."/>
            <person name="Henrissat B."/>
            <person name="Morin E."/>
            <person name="Kohler A."/>
            <person name="Barry K."/>
            <person name="LaButti K."/>
            <person name="Morin E."/>
            <person name="Salamov A."/>
            <person name="Lipzen A."/>
            <person name="Mereny Z."/>
            <person name="Hegedus B."/>
            <person name="Baldrian P."/>
            <person name="Stursova M."/>
            <person name="Weitz H."/>
            <person name="Taylor A."/>
            <person name="Grigoriev I.V."/>
            <person name="Nagy L.G."/>
            <person name="Martin F."/>
            <person name="Kauserud H."/>
        </authorList>
    </citation>
    <scope>NUCLEOTIDE SEQUENCE</scope>
    <source>
        <strain evidence="2">CBHHK002</strain>
    </source>
</reference>
<organism evidence="2 3">
    <name type="scientific">Mycena albidolilacea</name>
    <dbReference type="NCBI Taxonomy" id="1033008"/>
    <lineage>
        <taxon>Eukaryota</taxon>
        <taxon>Fungi</taxon>
        <taxon>Dikarya</taxon>
        <taxon>Basidiomycota</taxon>
        <taxon>Agaricomycotina</taxon>
        <taxon>Agaricomycetes</taxon>
        <taxon>Agaricomycetidae</taxon>
        <taxon>Agaricales</taxon>
        <taxon>Marasmiineae</taxon>
        <taxon>Mycenaceae</taxon>
        <taxon>Mycena</taxon>
    </lineage>
</organism>
<keyword evidence="1" id="KW-0472">Membrane</keyword>
<evidence type="ECO:0000313" key="2">
    <source>
        <dbReference type="EMBL" id="KAJ7348877.1"/>
    </source>
</evidence>
<name>A0AAD7A3J9_9AGAR</name>
<dbReference type="AlphaFoldDB" id="A0AAD7A3J9"/>
<accession>A0AAD7A3J9</accession>